<evidence type="ECO:0000256" key="4">
    <source>
        <dbReference type="ARBA" id="ARBA00022833"/>
    </source>
</evidence>
<evidence type="ECO:0000256" key="2">
    <source>
        <dbReference type="ARBA" id="ARBA00022723"/>
    </source>
</evidence>
<keyword evidence="5 6" id="KW-0482">Metalloprotease</keyword>
<dbReference type="InterPro" id="IPR051156">
    <property type="entry name" value="Mito/Outer_Membr_Metalloprot"/>
</dbReference>
<dbReference type="GO" id="GO:0046872">
    <property type="term" value="F:metal ion binding"/>
    <property type="evidence" value="ECO:0007669"/>
    <property type="project" value="UniProtKB-KW"/>
</dbReference>
<proteinExistence type="inferred from homology"/>
<comment type="caution">
    <text evidence="9">The sequence shown here is derived from an EMBL/GenBank/DDBJ whole genome shotgun (WGS) entry which is preliminary data.</text>
</comment>
<keyword evidence="7" id="KW-1133">Transmembrane helix</keyword>
<protein>
    <submittedName>
        <fullName evidence="9">Putative beta-barrel assembly-enhancing protease</fullName>
    </submittedName>
</protein>
<dbReference type="Pfam" id="PF01435">
    <property type="entry name" value="Peptidase_M48"/>
    <property type="match status" value="1"/>
</dbReference>
<evidence type="ECO:0000256" key="3">
    <source>
        <dbReference type="ARBA" id="ARBA00022801"/>
    </source>
</evidence>
<dbReference type="RefSeq" id="WP_115373656.1">
    <property type="nucleotide sequence ID" value="NZ_QASA01000001.1"/>
</dbReference>
<evidence type="ECO:0000256" key="7">
    <source>
        <dbReference type="SAM" id="Phobius"/>
    </source>
</evidence>
<dbReference type="Proteomes" id="UP000253919">
    <property type="component" value="Unassembled WGS sequence"/>
</dbReference>
<feature type="transmembrane region" description="Helical" evidence="7">
    <location>
        <begin position="243"/>
        <end position="264"/>
    </location>
</feature>
<evidence type="ECO:0000256" key="1">
    <source>
        <dbReference type="ARBA" id="ARBA00022670"/>
    </source>
</evidence>
<evidence type="ECO:0000313" key="10">
    <source>
        <dbReference type="Proteomes" id="UP000253919"/>
    </source>
</evidence>
<dbReference type="GO" id="GO:0051603">
    <property type="term" value="P:proteolysis involved in protein catabolic process"/>
    <property type="evidence" value="ECO:0007669"/>
    <property type="project" value="TreeGrafter"/>
</dbReference>
<dbReference type="Gene3D" id="3.30.2010.10">
    <property type="entry name" value="Metalloproteases ('zincins'), catalytic domain"/>
    <property type="match status" value="1"/>
</dbReference>
<keyword evidence="7" id="KW-0472">Membrane</keyword>
<name>A0A369QJM9_9BACT</name>
<feature type="domain" description="Peptidase M48" evidence="8">
    <location>
        <begin position="162"/>
        <end position="339"/>
    </location>
</feature>
<keyword evidence="3 6" id="KW-0378">Hydrolase</keyword>
<reference evidence="9 10" key="1">
    <citation type="submission" date="2018-04" db="EMBL/GenBank/DDBJ databases">
        <title>Adhaeribacter sp. HMF7616 genome sequencing and assembly.</title>
        <authorList>
            <person name="Kang H."/>
            <person name="Kang J."/>
            <person name="Cha I."/>
            <person name="Kim H."/>
            <person name="Joh K."/>
        </authorList>
    </citation>
    <scope>NUCLEOTIDE SEQUENCE [LARGE SCALE GENOMIC DNA]</scope>
    <source>
        <strain evidence="9 10">HMF7616</strain>
    </source>
</reference>
<gene>
    <name evidence="9" type="ORF">AHMF7616_03124</name>
</gene>
<dbReference type="OrthoDB" id="9810445at2"/>
<dbReference type="EMBL" id="QASA01000001">
    <property type="protein sequence ID" value="RDC64510.1"/>
    <property type="molecule type" value="Genomic_DNA"/>
</dbReference>
<evidence type="ECO:0000256" key="6">
    <source>
        <dbReference type="RuleBase" id="RU003983"/>
    </source>
</evidence>
<evidence type="ECO:0000256" key="5">
    <source>
        <dbReference type="ARBA" id="ARBA00023049"/>
    </source>
</evidence>
<comment type="cofactor">
    <cofactor evidence="6">
        <name>Zn(2+)</name>
        <dbReference type="ChEBI" id="CHEBI:29105"/>
    </cofactor>
    <text evidence="6">Binds 1 zinc ion per subunit.</text>
</comment>
<dbReference type="PANTHER" id="PTHR22726:SF1">
    <property type="entry name" value="METALLOENDOPEPTIDASE OMA1, MITOCHONDRIAL"/>
    <property type="match status" value="1"/>
</dbReference>
<dbReference type="InterPro" id="IPR001915">
    <property type="entry name" value="Peptidase_M48"/>
</dbReference>
<evidence type="ECO:0000313" key="9">
    <source>
        <dbReference type="EMBL" id="RDC64510.1"/>
    </source>
</evidence>
<comment type="similarity">
    <text evidence="6">Belongs to the peptidase M48 family.</text>
</comment>
<dbReference type="GO" id="GO:0016020">
    <property type="term" value="C:membrane"/>
    <property type="evidence" value="ECO:0007669"/>
    <property type="project" value="TreeGrafter"/>
</dbReference>
<keyword evidence="2" id="KW-0479">Metal-binding</keyword>
<sequence>MHVVFTGTYDDGKSALPYPAQVNLEPGQLRITYQIPNQSVPVTVYWQPSRIQSDSHLEITLLAYGNHPTQKLEISDPNFKNYLEKQYPPAVAVTPVKILSASKIPKWFWLSGAAIVASVIGFYMWGLSLLADKAAWMIPQSTDEYVGNQLYQQVVNASTSEPELTGYVQGFLRQIKIQSTYKLQVSVIRDKNRNAFALPGGYLVVHDSILEKMQQPEELAALLGHESGHVQNRHTTRALFRSLGSYLFISYLFGDILGISTILVENADALKSLKYSRHLEEEADTFGFKVLQQNRINPQGMILLFQRLQQAEKTVDKFQTEEFLSTHPPLKSRMQAIRTLIKENPYAVQPPDSMQYFWRRIKQL</sequence>
<accession>A0A369QJM9</accession>
<keyword evidence="4 6" id="KW-0862">Zinc</keyword>
<organism evidence="9 10">
    <name type="scientific">Adhaeribacter pallidiroseus</name>
    <dbReference type="NCBI Taxonomy" id="2072847"/>
    <lineage>
        <taxon>Bacteria</taxon>
        <taxon>Pseudomonadati</taxon>
        <taxon>Bacteroidota</taxon>
        <taxon>Cytophagia</taxon>
        <taxon>Cytophagales</taxon>
        <taxon>Hymenobacteraceae</taxon>
        <taxon>Adhaeribacter</taxon>
    </lineage>
</organism>
<dbReference type="GO" id="GO:0004222">
    <property type="term" value="F:metalloendopeptidase activity"/>
    <property type="evidence" value="ECO:0007669"/>
    <property type="project" value="InterPro"/>
</dbReference>
<keyword evidence="10" id="KW-1185">Reference proteome</keyword>
<dbReference type="AlphaFoldDB" id="A0A369QJM9"/>
<feature type="transmembrane region" description="Helical" evidence="7">
    <location>
        <begin position="107"/>
        <end position="127"/>
    </location>
</feature>
<evidence type="ECO:0000259" key="8">
    <source>
        <dbReference type="Pfam" id="PF01435"/>
    </source>
</evidence>
<keyword evidence="1 6" id="KW-0645">Protease</keyword>
<dbReference type="PANTHER" id="PTHR22726">
    <property type="entry name" value="METALLOENDOPEPTIDASE OMA1"/>
    <property type="match status" value="1"/>
</dbReference>
<dbReference type="CDD" id="cd07332">
    <property type="entry name" value="M48C_Oma1_like"/>
    <property type="match status" value="1"/>
</dbReference>
<keyword evidence="7" id="KW-0812">Transmembrane</keyword>